<dbReference type="InterPro" id="IPR030393">
    <property type="entry name" value="G_ENGB_dom"/>
</dbReference>
<protein>
    <submittedName>
        <fullName evidence="6">50S ribosome-binding GTPase</fullName>
    </submittedName>
</protein>
<evidence type="ECO:0000259" key="5">
    <source>
        <dbReference type="PROSITE" id="PS51706"/>
    </source>
</evidence>
<evidence type="ECO:0000256" key="2">
    <source>
        <dbReference type="ARBA" id="ARBA00022741"/>
    </source>
</evidence>
<name>A0A9W7SJI3_9PEZI</name>
<sequence>MRKGRKKSVKRKSLYQATALIPPRENPDNSRYAGFMIKEETSALPIVSSAMDLLRLPPLLRRHVFQTSLRSLATSAGAAGQYSHDAPPHQTSPGLLTLTSSTLNEYDVSIPPNTTQLKYAHNFFSSAPPQLLFTAAYFRSLPPSPHPEVAFLGRSNVGKSSLLNALFGRTNVKDAHVSRTPGRTRTMNGFGVTGGLLVGAAPKQGEKEAAWKRFPRGGCVVLDMPGYGSGSQKDWGREILKVLENRKQLRRTFVLVDSEHGLKRTDIQLLTHLRRQGLNHQIVLSKVDKILYPSARVPTGRSLNNRLMKLKDLCGTIKERLENEAGDGKSNNMDLLCCSAEKGLTEKNRREKLGIEEVRWAVLAACGLECDAEGNRRKIWVQDVQARAPEALIQYE</sequence>
<reference evidence="6 7" key="1">
    <citation type="journal article" date="2018" name="IMA Fungus">
        <title>IMA Genome-F 10: Nine draft genome sequences of Claviceps purpurea s.lat., including C. arundinis, C. humidiphila, and C. cf. spartinae, pseudomolecules for the pitch canker pathogen Fusarium circinatum, draft genome of Davidsoniella eucalypti, Grosmannia galeiformis, Quambalaria eucalypti, and Teratosphaeria destructans.</title>
        <authorList>
            <person name="Wingfield B.D."/>
            <person name="Liu M."/>
            <person name="Nguyen H.D."/>
            <person name="Lane F.A."/>
            <person name="Morgan S.W."/>
            <person name="De Vos L."/>
            <person name="Wilken P.M."/>
            <person name="Duong T.A."/>
            <person name="Aylward J."/>
            <person name="Coetzee M.P."/>
            <person name="Dadej K."/>
            <person name="De Beer Z.W."/>
            <person name="Findlay W."/>
            <person name="Havenga M."/>
            <person name="Kolarik M."/>
            <person name="Menzies J.G."/>
            <person name="Naidoo K."/>
            <person name="Pochopski O."/>
            <person name="Shoukouhi P."/>
            <person name="Santana Q.C."/>
            <person name="Seifert K.A."/>
            <person name="Soal N."/>
            <person name="Steenkamp E.T."/>
            <person name="Tatham C.T."/>
            <person name="van der Nest M.A."/>
            <person name="Wingfield M.J."/>
        </authorList>
    </citation>
    <scope>NUCLEOTIDE SEQUENCE [LARGE SCALE GENOMIC DNA]</scope>
    <source>
        <strain evidence="6">CMW44962</strain>
    </source>
</reference>
<dbReference type="GO" id="GO:0005525">
    <property type="term" value="F:GTP binding"/>
    <property type="evidence" value="ECO:0007669"/>
    <property type="project" value="UniProtKB-KW"/>
</dbReference>
<keyword evidence="3" id="KW-0460">Magnesium</keyword>
<dbReference type="EMBL" id="RIBY02002411">
    <property type="protein sequence ID" value="KAH9816349.1"/>
    <property type="molecule type" value="Genomic_DNA"/>
</dbReference>
<dbReference type="GO" id="GO:0046872">
    <property type="term" value="F:metal ion binding"/>
    <property type="evidence" value="ECO:0007669"/>
    <property type="project" value="UniProtKB-KW"/>
</dbReference>
<organism evidence="6 7">
    <name type="scientific">Teratosphaeria destructans</name>
    <dbReference type="NCBI Taxonomy" id="418781"/>
    <lineage>
        <taxon>Eukaryota</taxon>
        <taxon>Fungi</taxon>
        <taxon>Dikarya</taxon>
        <taxon>Ascomycota</taxon>
        <taxon>Pezizomycotina</taxon>
        <taxon>Dothideomycetes</taxon>
        <taxon>Dothideomycetidae</taxon>
        <taxon>Mycosphaerellales</taxon>
        <taxon>Teratosphaeriaceae</taxon>
        <taxon>Teratosphaeria</taxon>
    </lineage>
</organism>
<dbReference type="Gene3D" id="3.40.50.300">
    <property type="entry name" value="P-loop containing nucleotide triphosphate hydrolases"/>
    <property type="match status" value="1"/>
</dbReference>
<evidence type="ECO:0000256" key="1">
    <source>
        <dbReference type="ARBA" id="ARBA00022723"/>
    </source>
</evidence>
<dbReference type="PANTHER" id="PTHR46498:SF1">
    <property type="entry name" value="GTP-BINDING PROTEIN 8"/>
    <property type="match status" value="1"/>
</dbReference>
<keyword evidence="4" id="KW-0342">GTP-binding</keyword>
<gene>
    <name evidence="6" type="ORF">Tdes44962_MAKER05616</name>
</gene>
<dbReference type="PRINTS" id="PR00326">
    <property type="entry name" value="GTP1OBG"/>
</dbReference>
<keyword evidence="1" id="KW-0479">Metal-binding</keyword>
<proteinExistence type="predicted"/>
<feature type="domain" description="EngB-type G" evidence="5">
    <location>
        <begin position="145"/>
        <end position="368"/>
    </location>
</feature>
<dbReference type="PROSITE" id="PS51706">
    <property type="entry name" value="G_ENGB"/>
    <property type="match status" value="1"/>
</dbReference>
<reference evidence="6 7" key="2">
    <citation type="journal article" date="2021" name="Curr. Genet.">
        <title>Genetic response to nitrogen starvation in the aggressive Eucalyptus foliar pathogen Teratosphaeria destructans.</title>
        <authorList>
            <person name="Havenga M."/>
            <person name="Wingfield B.D."/>
            <person name="Wingfield M.J."/>
            <person name="Dreyer L.L."/>
            <person name="Roets F."/>
            <person name="Aylward J."/>
        </authorList>
    </citation>
    <scope>NUCLEOTIDE SEQUENCE [LARGE SCALE GENOMIC DNA]</scope>
    <source>
        <strain evidence="6">CMW44962</strain>
    </source>
</reference>
<dbReference type="SUPFAM" id="SSF52540">
    <property type="entry name" value="P-loop containing nucleoside triphosphate hydrolases"/>
    <property type="match status" value="1"/>
</dbReference>
<evidence type="ECO:0000313" key="7">
    <source>
        <dbReference type="Proteomes" id="UP001138500"/>
    </source>
</evidence>
<dbReference type="PANTHER" id="PTHR46498">
    <property type="entry name" value="GTP-BINDING PROTEIN 8"/>
    <property type="match status" value="1"/>
</dbReference>
<dbReference type="InterPro" id="IPR027417">
    <property type="entry name" value="P-loop_NTPase"/>
</dbReference>
<evidence type="ECO:0000256" key="3">
    <source>
        <dbReference type="ARBA" id="ARBA00022842"/>
    </source>
</evidence>
<evidence type="ECO:0000256" key="4">
    <source>
        <dbReference type="ARBA" id="ARBA00023134"/>
    </source>
</evidence>
<dbReference type="Proteomes" id="UP001138500">
    <property type="component" value="Unassembled WGS sequence"/>
</dbReference>
<dbReference type="InterPro" id="IPR052279">
    <property type="entry name" value="EngB_GTPase"/>
</dbReference>
<dbReference type="CDD" id="cd01876">
    <property type="entry name" value="YihA_EngB"/>
    <property type="match status" value="1"/>
</dbReference>
<dbReference type="InterPro" id="IPR006073">
    <property type="entry name" value="GTP-bd"/>
</dbReference>
<evidence type="ECO:0000313" key="6">
    <source>
        <dbReference type="EMBL" id="KAH9816349.1"/>
    </source>
</evidence>
<dbReference type="AlphaFoldDB" id="A0A9W7SJI3"/>
<comment type="caution">
    <text evidence="6">The sequence shown here is derived from an EMBL/GenBank/DDBJ whole genome shotgun (WGS) entry which is preliminary data.</text>
</comment>
<accession>A0A9W7SJI3</accession>
<keyword evidence="2" id="KW-0547">Nucleotide-binding</keyword>
<dbReference type="Pfam" id="PF01926">
    <property type="entry name" value="MMR_HSR1"/>
    <property type="match status" value="1"/>
</dbReference>
<dbReference type="OrthoDB" id="391988at2759"/>
<keyword evidence="7" id="KW-1185">Reference proteome</keyword>
<dbReference type="GO" id="GO:0005739">
    <property type="term" value="C:mitochondrion"/>
    <property type="evidence" value="ECO:0007669"/>
    <property type="project" value="TreeGrafter"/>
</dbReference>